<accession>A0A645F1K0</accession>
<reference evidence="1" key="1">
    <citation type="submission" date="2019-08" db="EMBL/GenBank/DDBJ databases">
        <authorList>
            <person name="Kucharzyk K."/>
            <person name="Murdoch R.W."/>
            <person name="Higgins S."/>
            <person name="Loffler F."/>
        </authorList>
    </citation>
    <scope>NUCLEOTIDE SEQUENCE</scope>
</reference>
<dbReference type="EMBL" id="VSSQ01054205">
    <property type="protein sequence ID" value="MPN08185.1"/>
    <property type="molecule type" value="Genomic_DNA"/>
</dbReference>
<protein>
    <submittedName>
        <fullName evidence="1">Uncharacterized protein</fullName>
    </submittedName>
</protein>
<name>A0A645F1K0_9ZZZZ</name>
<organism evidence="1">
    <name type="scientific">bioreactor metagenome</name>
    <dbReference type="NCBI Taxonomy" id="1076179"/>
    <lineage>
        <taxon>unclassified sequences</taxon>
        <taxon>metagenomes</taxon>
        <taxon>ecological metagenomes</taxon>
    </lineage>
</organism>
<sequence length="184" mass="19772">MVIVAPRSAFRMSVLLSAPSTRTSRSPSRTERVEGMVRLTGWMARSSKVKADASAVWENCAVSMLNCRTAVLPSLRCTLSVPSAKYGSGEEISTIKWPSFSPSCLKQSLLSSSSPLLLSSLSNGPVRLNVKVWSSRSVIVSILVFSKAFFRTISSALTASENGSPWLEITMSKKAAPAATELLV</sequence>
<gene>
    <name evidence="1" type="ORF">SDC9_155466</name>
</gene>
<dbReference type="AlphaFoldDB" id="A0A645F1K0"/>
<evidence type="ECO:0000313" key="1">
    <source>
        <dbReference type="EMBL" id="MPN08185.1"/>
    </source>
</evidence>
<proteinExistence type="predicted"/>
<comment type="caution">
    <text evidence="1">The sequence shown here is derived from an EMBL/GenBank/DDBJ whole genome shotgun (WGS) entry which is preliminary data.</text>
</comment>